<dbReference type="Pfam" id="PF00534">
    <property type="entry name" value="Glycos_transf_1"/>
    <property type="match status" value="1"/>
</dbReference>
<dbReference type="Gene3D" id="3.40.50.2000">
    <property type="entry name" value="Glycogen Phosphorylase B"/>
    <property type="match status" value="2"/>
</dbReference>
<dbReference type="AlphaFoldDB" id="A0A7G6SXV9"/>
<organism evidence="4 5">
    <name type="scientific">Mesorhizobium huakuii</name>
    <dbReference type="NCBI Taxonomy" id="28104"/>
    <lineage>
        <taxon>Bacteria</taxon>
        <taxon>Pseudomonadati</taxon>
        <taxon>Pseudomonadota</taxon>
        <taxon>Alphaproteobacteria</taxon>
        <taxon>Hyphomicrobiales</taxon>
        <taxon>Phyllobacteriaceae</taxon>
        <taxon>Mesorhizobium</taxon>
    </lineage>
</organism>
<gene>
    <name evidence="4" type="ORF">HB778_24225</name>
</gene>
<evidence type="ECO:0000256" key="1">
    <source>
        <dbReference type="ARBA" id="ARBA00022679"/>
    </source>
</evidence>
<evidence type="ECO:0000313" key="4">
    <source>
        <dbReference type="EMBL" id="QND59341.1"/>
    </source>
</evidence>
<reference evidence="4" key="1">
    <citation type="journal article" date="2020" name="Mol. Plant Microbe Interact.">
        <title>Complete genome sequences of four natural Pseudomonas isolates that catabolize a wide range of aromatic compounds relevant to lignin valorization.</title>
        <authorList>
            <person name="Hatmaker E.A."/>
            <person name="Presle G."/>
            <person name="Cannon O."/>
            <person name="Guss A.M."/>
            <person name="Elkins J.G."/>
        </authorList>
    </citation>
    <scope>NUCLEOTIDE SEQUENCE</scope>
    <source>
        <strain evidence="4">583</strain>
    </source>
</reference>
<dbReference type="EMBL" id="CP050296">
    <property type="protein sequence ID" value="QND59341.1"/>
    <property type="molecule type" value="Genomic_DNA"/>
</dbReference>
<protein>
    <submittedName>
        <fullName evidence="4">Glycosyltransferase family 4 protein</fullName>
    </submittedName>
</protein>
<proteinExistence type="predicted"/>
<name>A0A7G6SXV9_9HYPH</name>
<dbReference type="InterPro" id="IPR001296">
    <property type="entry name" value="Glyco_trans_1"/>
</dbReference>
<keyword evidence="1 4" id="KW-0808">Transferase</keyword>
<dbReference type="Proteomes" id="UP000515465">
    <property type="component" value="Chromosome"/>
</dbReference>
<evidence type="ECO:0000259" key="3">
    <source>
        <dbReference type="Pfam" id="PF13439"/>
    </source>
</evidence>
<evidence type="ECO:0000313" key="5">
    <source>
        <dbReference type="Proteomes" id="UP000515465"/>
    </source>
</evidence>
<feature type="domain" description="Glycosyltransferase subfamily 4-like N-terminal" evidence="3">
    <location>
        <begin position="16"/>
        <end position="169"/>
    </location>
</feature>
<accession>A0A7G6SXV9</accession>
<evidence type="ECO:0000259" key="2">
    <source>
        <dbReference type="Pfam" id="PF00534"/>
    </source>
</evidence>
<dbReference type="GO" id="GO:0016757">
    <property type="term" value="F:glycosyltransferase activity"/>
    <property type="evidence" value="ECO:0007669"/>
    <property type="project" value="InterPro"/>
</dbReference>
<dbReference type="RefSeq" id="WP_183457583.1">
    <property type="nucleotide sequence ID" value="NZ_CP050296.1"/>
</dbReference>
<dbReference type="SUPFAM" id="SSF53756">
    <property type="entry name" value="UDP-Glycosyltransferase/glycogen phosphorylase"/>
    <property type="match status" value="1"/>
</dbReference>
<dbReference type="Pfam" id="PF13439">
    <property type="entry name" value="Glyco_transf_4"/>
    <property type="match status" value="1"/>
</dbReference>
<feature type="domain" description="Glycosyl transferase family 1" evidence="2">
    <location>
        <begin position="188"/>
        <end position="340"/>
    </location>
</feature>
<dbReference type="InterPro" id="IPR028098">
    <property type="entry name" value="Glyco_trans_4-like_N"/>
</dbReference>
<dbReference type="PANTHER" id="PTHR46401">
    <property type="entry name" value="GLYCOSYLTRANSFERASE WBBK-RELATED"/>
    <property type="match status" value="1"/>
</dbReference>
<dbReference type="PANTHER" id="PTHR46401:SF2">
    <property type="entry name" value="GLYCOSYLTRANSFERASE WBBK-RELATED"/>
    <property type="match status" value="1"/>
</dbReference>
<dbReference type="CDD" id="cd03809">
    <property type="entry name" value="GT4_MtfB-like"/>
    <property type="match status" value="1"/>
</dbReference>
<sequence length="372" mass="40411">MKIGIDARNLVPGLTGIGRYVVEMTRALVAAGHRPILYLPESPANGLGELVGADMRVAAFPGAAARMIWSQTALPRAAANDAVDVFWGPAHRLPFRLPAPMPRVVTIHDLVWAYAPETMRWQTWGAERAFVGAAVRRADAIVVDSNSTEGALRERYPSLEAPVTTIYPGYTRLVPGDIAAVRTRFGIDRPYLLFVGTLEPRKNLIRLLQAWASLGPQVRSGHLLVIAGGQGWHLGDLRSRLADLGISDQVRLTGYLDDTDLASLYAGARALTMPSLYEGFGFPILEANGFGVPVLTSNVSSMPEVAGEGALLVDPLSVRDLTAKLHQLLTDDRDLARRAATAKANAARFDWHLSARRLIAVFDQAIAKRKSR</sequence>
<dbReference type="GO" id="GO:0009103">
    <property type="term" value="P:lipopolysaccharide biosynthetic process"/>
    <property type="evidence" value="ECO:0007669"/>
    <property type="project" value="TreeGrafter"/>
</dbReference>